<reference evidence="2 3" key="1">
    <citation type="submission" date="2018-10" db="EMBL/GenBank/DDBJ databases">
        <title>Sequencing the genomes of 1000 actinobacteria strains.</title>
        <authorList>
            <person name="Klenk H.-P."/>
        </authorList>
    </citation>
    <scope>NUCLEOTIDE SEQUENCE [LARGE SCALE GENOMIC DNA]</scope>
    <source>
        <strain evidence="2 3">DSM 43911</strain>
    </source>
</reference>
<dbReference type="InterPro" id="IPR037523">
    <property type="entry name" value="VOC_core"/>
</dbReference>
<dbReference type="EMBL" id="RBXR01000001">
    <property type="protein sequence ID" value="RKT67735.1"/>
    <property type="molecule type" value="Genomic_DNA"/>
</dbReference>
<evidence type="ECO:0000259" key="1">
    <source>
        <dbReference type="PROSITE" id="PS51819"/>
    </source>
</evidence>
<evidence type="ECO:0000313" key="2">
    <source>
        <dbReference type="EMBL" id="RKT67735.1"/>
    </source>
</evidence>
<dbReference type="InterPro" id="IPR029068">
    <property type="entry name" value="Glyas_Bleomycin-R_OHBP_Dase"/>
</dbReference>
<accession>A0A495X3D8</accession>
<dbReference type="PROSITE" id="PS51819">
    <property type="entry name" value="VOC"/>
    <property type="match status" value="1"/>
</dbReference>
<name>A0A495X3D8_9PSEU</name>
<comment type="caution">
    <text evidence="2">The sequence shown here is derived from an EMBL/GenBank/DDBJ whole genome shotgun (WGS) entry which is preliminary data.</text>
</comment>
<dbReference type="PANTHER" id="PTHR36437:SF2">
    <property type="entry name" value="GLYOXALASE_BLEOMYCIN RESISTANCE PROTEIN_DIOXYGENASE"/>
    <property type="match status" value="1"/>
</dbReference>
<dbReference type="SUPFAM" id="SSF54593">
    <property type="entry name" value="Glyoxalase/Bleomycin resistance protein/Dihydroxybiphenyl dioxygenase"/>
    <property type="match status" value="1"/>
</dbReference>
<dbReference type="InterPro" id="IPR004360">
    <property type="entry name" value="Glyas_Fos-R_dOase_dom"/>
</dbReference>
<dbReference type="Gene3D" id="3.10.180.10">
    <property type="entry name" value="2,3-Dihydroxybiphenyl 1,2-Dioxygenase, domain 1"/>
    <property type="match status" value="1"/>
</dbReference>
<dbReference type="Pfam" id="PF00903">
    <property type="entry name" value="Glyoxalase"/>
    <property type="match status" value="1"/>
</dbReference>
<gene>
    <name evidence="2" type="ORF">DFJ66_0911</name>
</gene>
<dbReference type="PANTHER" id="PTHR36437">
    <property type="entry name" value="GLYOXALASE/BLEOMYCIN RESISTANCE PROTEIN/DIOXYGENASE"/>
    <property type="match status" value="1"/>
</dbReference>
<organism evidence="2 3">
    <name type="scientific">Saccharothrix variisporea</name>
    <dbReference type="NCBI Taxonomy" id="543527"/>
    <lineage>
        <taxon>Bacteria</taxon>
        <taxon>Bacillati</taxon>
        <taxon>Actinomycetota</taxon>
        <taxon>Actinomycetes</taxon>
        <taxon>Pseudonocardiales</taxon>
        <taxon>Pseudonocardiaceae</taxon>
        <taxon>Saccharothrix</taxon>
    </lineage>
</organism>
<dbReference type="Proteomes" id="UP000272729">
    <property type="component" value="Unassembled WGS sequence"/>
</dbReference>
<dbReference type="GO" id="GO:0016829">
    <property type="term" value="F:lyase activity"/>
    <property type="evidence" value="ECO:0007669"/>
    <property type="project" value="UniProtKB-KW"/>
</dbReference>
<proteinExistence type="predicted"/>
<feature type="domain" description="VOC" evidence="1">
    <location>
        <begin position="25"/>
        <end position="152"/>
    </location>
</feature>
<protein>
    <submittedName>
        <fullName evidence="2">Putative enzyme related to lactoylglutathione lyase</fullName>
    </submittedName>
</protein>
<keyword evidence="2" id="KW-0456">Lyase</keyword>
<evidence type="ECO:0000313" key="3">
    <source>
        <dbReference type="Proteomes" id="UP000272729"/>
    </source>
</evidence>
<keyword evidence="3" id="KW-1185">Reference proteome</keyword>
<dbReference type="AlphaFoldDB" id="A0A495X3D8"/>
<sequence>MATGPARQGLRDGDLRDTPKLPDVQVDLFTIVVADYDPAIEFFTEVLGFELVDDSPSLTNDGRPKRWVVVRPPGAQTGILLARADGPEQAAVIGDQVAGRVGFFLRVDDFDAVHARMTAANVEFLTEPRTEPYGRIAVFRDIAGNKWDLLGPA</sequence>